<evidence type="ECO:0000256" key="5">
    <source>
        <dbReference type="ARBA" id="ARBA00012644"/>
    </source>
</evidence>
<evidence type="ECO:0000256" key="1">
    <source>
        <dbReference type="ARBA" id="ARBA00001936"/>
    </source>
</evidence>
<keyword evidence="7 20" id="KW-0808">Transferase</keyword>
<evidence type="ECO:0000256" key="14">
    <source>
        <dbReference type="ARBA" id="ARBA00023136"/>
    </source>
</evidence>
<protein>
    <recommendedName>
        <fullName evidence="5 20">Polypeptide N-acetylgalactosaminyltransferase</fullName>
        <ecNumber evidence="20">2.4.1.-</ecNumber>
    </recommendedName>
    <alternativeName>
        <fullName evidence="20">Protein-UDP acetylgalactosaminyltransferase</fullName>
    </alternativeName>
</protein>
<dbReference type="AlphaFoldDB" id="A0AA41NKD2"/>
<dbReference type="FunFam" id="3.90.550.10:FF:000195">
    <property type="entry name" value="Polypeptide N-acetylgalactosaminyltransferase like 6"/>
    <property type="match status" value="1"/>
</dbReference>
<feature type="domain" description="Ricin B lectin" evidence="22">
    <location>
        <begin position="387"/>
        <end position="488"/>
    </location>
</feature>
<comment type="similarity">
    <text evidence="4 20">Belongs to the glycosyltransferase 2 family. GalNAc-T subfamily.</text>
</comment>
<dbReference type="SUPFAM" id="SSF50370">
    <property type="entry name" value="Ricin B-like lectins"/>
    <property type="match status" value="1"/>
</dbReference>
<evidence type="ECO:0000256" key="11">
    <source>
        <dbReference type="ARBA" id="ARBA00022968"/>
    </source>
</evidence>
<dbReference type="EC" id="2.4.1.-" evidence="20"/>
<keyword evidence="11" id="KW-0735">Signal-anchor</keyword>
<keyword evidence="15 20" id="KW-1015">Disulfide bond</keyword>
<dbReference type="Pfam" id="PF02709">
    <property type="entry name" value="Glyco_transf_7C"/>
    <property type="match status" value="1"/>
</dbReference>
<evidence type="ECO:0000256" key="3">
    <source>
        <dbReference type="ARBA" id="ARBA00004922"/>
    </source>
</evidence>
<dbReference type="Gene3D" id="2.80.10.50">
    <property type="match status" value="1"/>
</dbReference>
<feature type="domain" description="Glycosyltransferase 2-like" evidence="21">
    <location>
        <begin position="5"/>
        <end position="80"/>
    </location>
</feature>
<keyword evidence="12" id="KW-1133">Transmembrane helix</keyword>
<proteinExistence type="inferred from homology"/>
<reference evidence="24" key="1">
    <citation type="submission" date="2020-03" db="EMBL/GenBank/DDBJ databases">
        <title>Studies in the Genomics of Life Span.</title>
        <authorList>
            <person name="Glass D."/>
        </authorList>
    </citation>
    <scope>NUCLEOTIDE SEQUENCE</scope>
    <source>
        <strain evidence="24">SUZIE</strain>
        <tissue evidence="24">Muscle</tissue>
    </source>
</reference>
<evidence type="ECO:0000256" key="15">
    <source>
        <dbReference type="ARBA" id="ARBA00023157"/>
    </source>
</evidence>
<comment type="pathway">
    <text evidence="3 20">Protein modification; protein glycosylation.</text>
</comment>
<keyword evidence="25" id="KW-1185">Reference proteome</keyword>
<dbReference type="GO" id="GO:0006493">
    <property type="term" value="P:protein O-linked glycosylation"/>
    <property type="evidence" value="ECO:0007669"/>
    <property type="project" value="TreeGrafter"/>
</dbReference>
<dbReference type="GO" id="GO:0030246">
    <property type="term" value="F:carbohydrate binding"/>
    <property type="evidence" value="ECO:0007669"/>
    <property type="project" value="UniProtKB-KW"/>
</dbReference>
<dbReference type="Proteomes" id="UP001166674">
    <property type="component" value="Unassembled WGS sequence"/>
</dbReference>
<dbReference type="Pfam" id="PF00652">
    <property type="entry name" value="Ricin_B_lectin"/>
    <property type="match status" value="1"/>
</dbReference>
<evidence type="ECO:0000256" key="12">
    <source>
        <dbReference type="ARBA" id="ARBA00022989"/>
    </source>
</evidence>
<evidence type="ECO:0000256" key="17">
    <source>
        <dbReference type="ARBA" id="ARBA00023211"/>
    </source>
</evidence>
<keyword evidence="9" id="KW-0479">Metal-binding</keyword>
<dbReference type="GO" id="GO:0000139">
    <property type="term" value="C:Golgi membrane"/>
    <property type="evidence" value="ECO:0007669"/>
    <property type="project" value="UniProtKB-SubCell"/>
</dbReference>
<dbReference type="PANTHER" id="PTHR11675:SF129">
    <property type="entry name" value="POLYPEPTIDE N-ACETYLGALACTOSAMINYLTRANSFERASE-LIKE 6"/>
    <property type="match status" value="1"/>
</dbReference>
<dbReference type="SUPFAM" id="SSF53448">
    <property type="entry name" value="Nucleotide-diphospho-sugar transferases"/>
    <property type="match status" value="1"/>
</dbReference>
<comment type="catalytic activity">
    <reaction evidence="19">
        <text>L-seryl-[protein] + UDP-N-acetyl-alpha-D-galactosamine = a 3-O-[N-acetyl-alpha-D-galactosaminyl]-L-seryl-[protein] + UDP + H(+)</text>
        <dbReference type="Rhea" id="RHEA:23956"/>
        <dbReference type="Rhea" id="RHEA-COMP:9863"/>
        <dbReference type="Rhea" id="RHEA-COMP:12788"/>
        <dbReference type="ChEBI" id="CHEBI:15378"/>
        <dbReference type="ChEBI" id="CHEBI:29999"/>
        <dbReference type="ChEBI" id="CHEBI:53604"/>
        <dbReference type="ChEBI" id="CHEBI:58223"/>
        <dbReference type="ChEBI" id="CHEBI:67138"/>
        <dbReference type="EC" id="2.4.1.41"/>
    </reaction>
</comment>
<evidence type="ECO:0000256" key="2">
    <source>
        <dbReference type="ARBA" id="ARBA00004323"/>
    </source>
</evidence>
<keyword evidence="6 20" id="KW-0328">Glycosyltransferase</keyword>
<keyword evidence="8" id="KW-0812">Transmembrane</keyword>
<gene>
    <name evidence="24" type="ORF">SUZIE_215475</name>
</gene>
<evidence type="ECO:0000256" key="6">
    <source>
        <dbReference type="ARBA" id="ARBA00022676"/>
    </source>
</evidence>
<dbReference type="PANTHER" id="PTHR11675">
    <property type="entry name" value="N-ACETYLGALACTOSAMINYLTRANSFERASE"/>
    <property type="match status" value="1"/>
</dbReference>
<evidence type="ECO:0000313" key="25">
    <source>
        <dbReference type="Proteomes" id="UP001166674"/>
    </source>
</evidence>
<dbReference type="InterPro" id="IPR001173">
    <property type="entry name" value="Glyco_trans_2-like"/>
</dbReference>
<name>A0AA41NKD2_SCICA</name>
<dbReference type="EMBL" id="JAATJV010456300">
    <property type="protein sequence ID" value="MBZ3891941.1"/>
    <property type="molecule type" value="Genomic_DNA"/>
</dbReference>
<evidence type="ECO:0000259" key="23">
    <source>
        <dbReference type="Pfam" id="PF02709"/>
    </source>
</evidence>
<keyword evidence="17 20" id="KW-0464">Manganese</keyword>
<evidence type="ECO:0000256" key="9">
    <source>
        <dbReference type="ARBA" id="ARBA00022723"/>
    </source>
</evidence>
<evidence type="ECO:0000256" key="19">
    <source>
        <dbReference type="ARBA" id="ARBA00052209"/>
    </source>
</evidence>
<dbReference type="InterPro" id="IPR035992">
    <property type="entry name" value="Ricin_B-like_lectins"/>
</dbReference>
<dbReference type="GO" id="GO:0046872">
    <property type="term" value="F:metal ion binding"/>
    <property type="evidence" value="ECO:0007669"/>
    <property type="project" value="UniProtKB-KW"/>
</dbReference>
<evidence type="ECO:0000256" key="16">
    <source>
        <dbReference type="ARBA" id="ARBA00023180"/>
    </source>
</evidence>
<accession>A0AA41NKD2</accession>
<dbReference type="InterPro" id="IPR029044">
    <property type="entry name" value="Nucleotide-diphossugar_trans"/>
</dbReference>
<evidence type="ECO:0000259" key="21">
    <source>
        <dbReference type="Pfam" id="PF00535"/>
    </source>
</evidence>
<dbReference type="InterPro" id="IPR027791">
    <property type="entry name" value="Galactosyl_T_C"/>
</dbReference>
<dbReference type="PROSITE" id="PS50231">
    <property type="entry name" value="RICIN_B_LECTIN"/>
    <property type="match status" value="1"/>
</dbReference>
<dbReference type="InterPro" id="IPR000772">
    <property type="entry name" value="Ricin_B_lectin"/>
</dbReference>
<feature type="domain" description="Galactosyltransferase C-terminal" evidence="23">
    <location>
        <begin position="243"/>
        <end position="300"/>
    </location>
</feature>
<dbReference type="Gene3D" id="3.90.550.10">
    <property type="entry name" value="Spore Coat Polysaccharide Biosynthesis Protein SpsA, Chain A"/>
    <property type="match status" value="3"/>
</dbReference>
<sequence>MARFSKVRIVRTKKREGLIRTRLLGASMARGEVLTFLDSHCEVNVNWLPPLLNQIALNHKTIVCPMIDVIDHNHFGYEAQAGDAMRGAFDWEMYYKRIPIPPELQRADPSDPFERGSWPRVVLVLASYSSDQREEMVIPVNKILGWGLLTLGLDLEGLGDEAIEDNDMSKTVEKILGWGLLTLGLDLEGLGDEAIEDNDMSRTVEATFPSKLHSGDCQQSMTMASKAAFTGRGLKTVTIERSPVMAGGLFAVDRKWFWELGGYDPGLEIWGGEQYEISFKVWMCGGEMFDVPCSRVGHIYRKYVPYKVPSGTSLARNLKRVAETWMDEFAEYIYQRRPEYRHLSTGDISAQKELRKQLKCKDFKWFMAAVAWDVPKYYPPVEPPPAAWGEIRNVAANLCVDSKHGATGTELRLDICIKDGSERTWSHEQLFTFGWREDIRPGEPLHTRKFCFDAISYNSPVTLYDCHGMKGNQFWGYRKEDRDVNNPMPNRGGNGLAPGDDRFKPVVPWPHVEGVEVDLESIRRKNKAKNEQEHHAGGDSQKDIIQRQYLTFKPQTFTYRDPVLRPGILGNFEPKEPEPHGVVGGPGEKAKPLVLGPEFKHAVQASIKEFGFNMVASDMISLDRSVNDLRQEE</sequence>
<evidence type="ECO:0000256" key="20">
    <source>
        <dbReference type="RuleBase" id="RU361242"/>
    </source>
</evidence>
<evidence type="ECO:0000256" key="7">
    <source>
        <dbReference type="ARBA" id="ARBA00022679"/>
    </source>
</evidence>
<keyword evidence="16" id="KW-0325">Glycoprotein</keyword>
<comment type="subcellular location">
    <subcellularLocation>
        <location evidence="2 20">Golgi apparatus membrane</location>
        <topology evidence="2 20">Single-pass type II membrane protein</topology>
    </subcellularLocation>
</comment>
<evidence type="ECO:0000256" key="10">
    <source>
        <dbReference type="ARBA" id="ARBA00022734"/>
    </source>
</evidence>
<evidence type="ECO:0000259" key="22">
    <source>
        <dbReference type="Pfam" id="PF00652"/>
    </source>
</evidence>
<comment type="caution">
    <text evidence="24">The sequence shown here is derived from an EMBL/GenBank/DDBJ whole genome shotgun (WGS) entry which is preliminary data.</text>
</comment>
<dbReference type="FunFam" id="2.80.10.50:FF:000011">
    <property type="entry name" value="Polypeptide N-acetylgalactosaminyltransferase"/>
    <property type="match status" value="1"/>
</dbReference>
<evidence type="ECO:0000256" key="13">
    <source>
        <dbReference type="ARBA" id="ARBA00023034"/>
    </source>
</evidence>
<keyword evidence="10 20" id="KW-0430">Lectin</keyword>
<evidence type="ECO:0000256" key="4">
    <source>
        <dbReference type="ARBA" id="ARBA00005680"/>
    </source>
</evidence>
<evidence type="ECO:0000256" key="8">
    <source>
        <dbReference type="ARBA" id="ARBA00022692"/>
    </source>
</evidence>
<comment type="cofactor">
    <cofactor evidence="1 20">
        <name>Mn(2+)</name>
        <dbReference type="ChEBI" id="CHEBI:29035"/>
    </cofactor>
</comment>
<comment type="catalytic activity">
    <reaction evidence="18">
        <text>L-threonyl-[protein] + UDP-N-acetyl-alpha-D-galactosamine = a 3-O-[N-acetyl-alpha-D-galactosaminyl]-L-threonyl-[protein] + UDP + H(+)</text>
        <dbReference type="Rhea" id="RHEA:52424"/>
        <dbReference type="Rhea" id="RHEA-COMP:11060"/>
        <dbReference type="Rhea" id="RHEA-COMP:11689"/>
        <dbReference type="ChEBI" id="CHEBI:15378"/>
        <dbReference type="ChEBI" id="CHEBI:30013"/>
        <dbReference type="ChEBI" id="CHEBI:58223"/>
        <dbReference type="ChEBI" id="CHEBI:67138"/>
        <dbReference type="ChEBI" id="CHEBI:87075"/>
        <dbReference type="EC" id="2.4.1.41"/>
    </reaction>
</comment>
<dbReference type="GO" id="GO:0004653">
    <property type="term" value="F:polypeptide N-acetylgalactosaminyltransferase activity"/>
    <property type="evidence" value="ECO:0007669"/>
    <property type="project" value="UniProtKB-EC"/>
</dbReference>
<dbReference type="Pfam" id="PF00535">
    <property type="entry name" value="Glycos_transf_2"/>
    <property type="match status" value="1"/>
</dbReference>
<evidence type="ECO:0000313" key="24">
    <source>
        <dbReference type="EMBL" id="MBZ3891941.1"/>
    </source>
</evidence>
<evidence type="ECO:0000256" key="18">
    <source>
        <dbReference type="ARBA" id="ARBA00050905"/>
    </source>
</evidence>
<organism evidence="24 25">
    <name type="scientific">Sciurus carolinensis</name>
    <name type="common">Eastern gray squirrel</name>
    <dbReference type="NCBI Taxonomy" id="30640"/>
    <lineage>
        <taxon>Eukaryota</taxon>
        <taxon>Metazoa</taxon>
        <taxon>Chordata</taxon>
        <taxon>Craniata</taxon>
        <taxon>Vertebrata</taxon>
        <taxon>Euteleostomi</taxon>
        <taxon>Mammalia</taxon>
        <taxon>Eutheria</taxon>
        <taxon>Euarchontoglires</taxon>
        <taxon>Glires</taxon>
        <taxon>Rodentia</taxon>
        <taxon>Sciuromorpha</taxon>
        <taxon>Sciuridae</taxon>
        <taxon>Sciurinae</taxon>
        <taxon>Sciurini</taxon>
        <taxon>Sciurus</taxon>
    </lineage>
</organism>
<keyword evidence="13 20" id="KW-0333">Golgi apparatus</keyword>
<keyword evidence="14" id="KW-0472">Membrane</keyword>